<reference evidence="1 2" key="1">
    <citation type="submission" date="2021-03" db="EMBL/GenBank/DDBJ databases">
        <title>Genomic Encyclopedia of Type Strains, Phase IV (KMG-IV): sequencing the most valuable type-strain genomes for metagenomic binning, comparative biology and taxonomic classification.</title>
        <authorList>
            <person name="Goeker M."/>
        </authorList>
    </citation>
    <scope>NUCLEOTIDE SEQUENCE [LARGE SCALE GENOMIC DNA]</scope>
    <source>
        <strain evidence="1 2">DSM 14349</strain>
    </source>
</reference>
<sequence length="79" mass="9285">MATQVHACLCGNWVNLNDDPECVIGSDRKSPYLWWEENATIWSPSKKEENTYYQLDYVHITYKGVDYRINPIFIQIVNS</sequence>
<evidence type="ECO:0000313" key="1">
    <source>
        <dbReference type="EMBL" id="MBP1905302.1"/>
    </source>
</evidence>
<dbReference type="EMBL" id="JAGGKG010000007">
    <property type="protein sequence ID" value="MBP1905302.1"/>
    <property type="molecule type" value="Genomic_DNA"/>
</dbReference>
<dbReference type="RefSeq" id="WP_210088928.1">
    <property type="nucleotide sequence ID" value="NZ_JAGGKG010000007.1"/>
</dbReference>
<dbReference type="Proteomes" id="UP001519272">
    <property type="component" value="Unassembled WGS sequence"/>
</dbReference>
<proteinExistence type="predicted"/>
<gene>
    <name evidence="1" type="ORF">J2Z32_001930</name>
</gene>
<organism evidence="1 2">
    <name type="scientific">Paenibacillus turicensis</name>
    <dbReference type="NCBI Taxonomy" id="160487"/>
    <lineage>
        <taxon>Bacteria</taxon>
        <taxon>Bacillati</taxon>
        <taxon>Bacillota</taxon>
        <taxon>Bacilli</taxon>
        <taxon>Bacillales</taxon>
        <taxon>Paenibacillaceae</taxon>
        <taxon>Paenibacillus</taxon>
    </lineage>
</organism>
<name>A0ABS4FRT9_9BACL</name>
<keyword evidence="2" id="KW-1185">Reference proteome</keyword>
<comment type="caution">
    <text evidence="1">The sequence shown here is derived from an EMBL/GenBank/DDBJ whole genome shotgun (WGS) entry which is preliminary data.</text>
</comment>
<protein>
    <submittedName>
        <fullName evidence="1">Uncharacterized protein</fullName>
    </submittedName>
</protein>
<evidence type="ECO:0000313" key="2">
    <source>
        <dbReference type="Proteomes" id="UP001519272"/>
    </source>
</evidence>
<accession>A0ABS4FRT9</accession>